<protein>
    <submittedName>
        <fullName evidence="1">Uncharacterized protein</fullName>
    </submittedName>
</protein>
<evidence type="ECO:0000313" key="2">
    <source>
        <dbReference type="Proteomes" id="UP000600918"/>
    </source>
</evidence>
<sequence length="109" mass="12321">MPSLTATPAKKRIALVDKRFDHVKTPCGLHFGSKKSLGEEMLFTVVYLIRDKPGMRAYPSIRVVKSKQWRYLDRLSSVRTIVEHRATNSTIQYYNPGNSKVPPSAGTTQ</sequence>
<organism evidence="1 2">
    <name type="scientific">Vespula pensylvanica</name>
    <name type="common">Western yellow jacket</name>
    <name type="synonym">Wasp</name>
    <dbReference type="NCBI Taxonomy" id="30213"/>
    <lineage>
        <taxon>Eukaryota</taxon>
        <taxon>Metazoa</taxon>
        <taxon>Ecdysozoa</taxon>
        <taxon>Arthropoda</taxon>
        <taxon>Hexapoda</taxon>
        <taxon>Insecta</taxon>
        <taxon>Pterygota</taxon>
        <taxon>Neoptera</taxon>
        <taxon>Endopterygota</taxon>
        <taxon>Hymenoptera</taxon>
        <taxon>Apocrita</taxon>
        <taxon>Aculeata</taxon>
        <taxon>Vespoidea</taxon>
        <taxon>Vespidae</taxon>
        <taxon>Vespinae</taxon>
        <taxon>Vespula</taxon>
    </lineage>
</organism>
<gene>
    <name evidence="1" type="ORF">H0235_018286</name>
</gene>
<evidence type="ECO:0000313" key="1">
    <source>
        <dbReference type="EMBL" id="KAF7387564.1"/>
    </source>
</evidence>
<dbReference type="EMBL" id="JACSDY010000025">
    <property type="protein sequence ID" value="KAF7387564.1"/>
    <property type="molecule type" value="Genomic_DNA"/>
</dbReference>
<accession>A0A834JFS0</accession>
<name>A0A834JFS0_VESPE</name>
<proteinExistence type="predicted"/>
<keyword evidence="2" id="KW-1185">Reference proteome</keyword>
<reference evidence="1" key="1">
    <citation type="journal article" date="2020" name="G3 (Bethesda)">
        <title>High-Quality Assemblies for Three Invasive Social Wasps from the &lt;i&gt;Vespula&lt;/i&gt; Genus.</title>
        <authorList>
            <person name="Harrop T.W.R."/>
            <person name="Guhlin J."/>
            <person name="McLaughlin G.M."/>
            <person name="Permina E."/>
            <person name="Stockwell P."/>
            <person name="Gilligan J."/>
            <person name="Le Lec M.F."/>
            <person name="Gruber M.A.M."/>
            <person name="Quinn O."/>
            <person name="Lovegrove M."/>
            <person name="Duncan E.J."/>
            <person name="Remnant E.J."/>
            <person name="Van Eeckhoven J."/>
            <person name="Graham B."/>
            <person name="Knapp R.A."/>
            <person name="Langford K.W."/>
            <person name="Kronenberg Z."/>
            <person name="Press M.O."/>
            <person name="Eacker S.M."/>
            <person name="Wilson-Rankin E.E."/>
            <person name="Purcell J."/>
            <person name="Lester P.J."/>
            <person name="Dearden P.K."/>
        </authorList>
    </citation>
    <scope>NUCLEOTIDE SEQUENCE</scope>
    <source>
        <strain evidence="1">Volc-1</strain>
    </source>
</reference>
<dbReference type="Proteomes" id="UP000600918">
    <property type="component" value="Unassembled WGS sequence"/>
</dbReference>
<dbReference type="AlphaFoldDB" id="A0A834JFS0"/>
<comment type="caution">
    <text evidence="1">The sequence shown here is derived from an EMBL/GenBank/DDBJ whole genome shotgun (WGS) entry which is preliminary data.</text>
</comment>